<feature type="compositionally biased region" description="Basic and acidic residues" evidence="1">
    <location>
        <begin position="89"/>
        <end position="104"/>
    </location>
</feature>
<feature type="region of interest" description="Disordered" evidence="1">
    <location>
        <begin position="82"/>
        <end position="104"/>
    </location>
</feature>
<evidence type="ECO:0000313" key="3">
    <source>
        <dbReference type="Proteomes" id="UP000298652"/>
    </source>
</evidence>
<evidence type="ECO:0000313" key="2">
    <source>
        <dbReference type="EMBL" id="TKW02156.1"/>
    </source>
</evidence>
<gene>
    <name evidence="2" type="ORF">SEVIR_8G227201v2</name>
</gene>
<feature type="compositionally biased region" description="Basic and acidic residues" evidence="1">
    <location>
        <begin position="37"/>
        <end position="46"/>
    </location>
</feature>
<dbReference type="Gramene" id="TKW02156">
    <property type="protein sequence ID" value="TKW02156"/>
    <property type="gene ID" value="SEVIR_8G227201v2"/>
</dbReference>
<dbReference type="Proteomes" id="UP000298652">
    <property type="component" value="Chromosome 8"/>
</dbReference>
<name>A0A4V6D3J9_SETVI</name>
<reference evidence="2" key="1">
    <citation type="submission" date="2019-03" db="EMBL/GenBank/DDBJ databases">
        <title>WGS assembly of Setaria viridis.</title>
        <authorList>
            <person name="Huang P."/>
            <person name="Jenkins J."/>
            <person name="Grimwood J."/>
            <person name="Barry K."/>
            <person name="Healey A."/>
            <person name="Mamidi S."/>
            <person name="Sreedasyam A."/>
            <person name="Shu S."/>
            <person name="Feldman M."/>
            <person name="Wu J."/>
            <person name="Yu Y."/>
            <person name="Chen C."/>
            <person name="Johnson J."/>
            <person name="Rokhsar D."/>
            <person name="Baxter I."/>
            <person name="Schmutz J."/>
            <person name="Brutnell T."/>
            <person name="Kellogg E."/>
        </authorList>
    </citation>
    <scope>NUCLEOTIDE SEQUENCE [LARGE SCALE GENOMIC DNA]</scope>
</reference>
<feature type="region of interest" description="Disordered" evidence="1">
    <location>
        <begin position="23"/>
        <end position="46"/>
    </location>
</feature>
<dbReference type="EMBL" id="CM016559">
    <property type="protein sequence ID" value="TKW02156.1"/>
    <property type="molecule type" value="Genomic_DNA"/>
</dbReference>
<evidence type="ECO:0000256" key="1">
    <source>
        <dbReference type="SAM" id="MobiDB-lite"/>
    </source>
</evidence>
<protein>
    <submittedName>
        <fullName evidence="2">Uncharacterized protein</fullName>
    </submittedName>
</protein>
<keyword evidence="3" id="KW-1185">Reference proteome</keyword>
<sequence length="163" mass="16719">MLVVAAMVTATGLGAGAGVRVRSAIGPRPSQGPHHLGGGDDDRRRQREVDGDVHLAAEVAAAAGGAPRADADALAVRGAVGHVGAGGERGPRGGVEQRRHGGGEQRHEHLGLLSLALLPHAQDDGDGLEERGDGGGDAHRHRALGFLLLLVMHDCYQPMDEPS</sequence>
<dbReference type="AlphaFoldDB" id="A0A4V6D3J9"/>
<organism evidence="2 3">
    <name type="scientific">Setaria viridis</name>
    <name type="common">Green bristlegrass</name>
    <name type="synonym">Setaria italica subsp. viridis</name>
    <dbReference type="NCBI Taxonomy" id="4556"/>
    <lineage>
        <taxon>Eukaryota</taxon>
        <taxon>Viridiplantae</taxon>
        <taxon>Streptophyta</taxon>
        <taxon>Embryophyta</taxon>
        <taxon>Tracheophyta</taxon>
        <taxon>Spermatophyta</taxon>
        <taxon>Magnoliopsida</taxon>
        <taxon>Liliopsida</taxon>
        <taxon>Poales</taxon>
        <taxon>Poaceae</taxon>
        <taxon>PACMAD clade</taxon>
        <taxon>Panicoideae</taxon>
        <taxon>Panicodae</taxon>
        <taxon>Paniceae</taxon>
        <taxon>Cenchrinae</taxon>
        <taxon>Setaria</taxon>
    </lineage>
</organism>
<proteinExistence type="predicted"/>
<accession>A0A4V6D3J9</accession>